<dbReference type="RefSeq" id="WP_131749457.1">
    <property type="nucleotide sequence ID" value="NZ_CAACYI010000001.1"/>
</dbReference>
<keyword evidence="3" id="KW-1185">Reference proteome</keyword>
<evidence type="ECO:0000313" key="2">
    <source>
        <dbReference type="EMBL" id="VFB16792.1"/>
    </source>
</evidence>
<evidence type="ECO:0000256" key="1">
    <source>
        <dbReference type="SAM" id="Phobius"/>
    </source>
</evidence>
<reference evidence="2 3" key="1">
    <citation type="submission" date="2019-02" db="EMBL/GenBank/DDBJ databases">
        <authorList>
            <consortium name="Pathogen Informatics"/>
        </authorList>
    </citation>
    <scope>NUCLEOTIDE SEQUENCE [LARGE SCALE GENOMIC DNA]</scope>
    <source>
        <strain evidence="2 3">3012STDY7089603</strain>
    </source>
</reference>
<dbReference type="AlphaFoldDB" id="A0A8H2M7Z9"/>
<keyword evidence="1" id="KW-0472">Membrane</keyword>
<name>A0A8H2M7Z9_9FIRM</name>
<proteinExistence type="predicted"/>
<keyword evidence="1" id="KW-0812">Transmembrane</keyword>
<accession>A0A8H2M7Z9</accession>
<feature type="transmembrane region" description="Helical" evidence="1">
    <location>
        <begin position="61"/>
        <end position="84"/>
    </location>
</feature>
<evidence type="ECO:0000313" key="3">
    <source>
        <dbReference type="Proteomes" id="UP000377798"/>
    </source>
</evidence>
<feature type="transmembrane region" description="Helical" evidence="1">
    <location>
        <begin position="160"/>
        <end position="186"/>
    </location>
</feature>
<feature type="transmembrane region" description="Helical" evidence="1">
    <location>
        <begin position="120"/>
        <end position="139"/>
    </location>
</feature>
<comment type="caution">
    <text evidence="2">The sequence shown here is derived from an EMBL/GenBank/DDBJ whole genome shotgun (WGS) entry which is preliminary data.</text>
</comment>
<feature type="transmembrane region" description="Helical" evidence="1">
    <location>
        <begin position="27"/>
        <end position="49"/>
    </location>
</feature>
<keyword evidence="1" id="KW-1133">Transmembrane helix</keyword>
<sequence length="255" mass="29047">MTDLIQVYQEALLGLVGNIKRRPLDHLVGFLFPLVTFFIVNYIFSLNYMANDNLVVGVARFIVYVVLLSFYLGILSLILEGNSISIPSFKSSGLRILNDVWTVYFVFSLFDLFAGNLLSGGLLTIALFLAFNPFIEMIYVDKKPAGHLLGDLASFYKTNILHWLLPLLIYLLILVALAPSSIMAYVLIGANPMDFVFGPARLFSQFIMEEPLVLLLSQVFHYFYLLYRGQVYKIIAHSNPRKRAYMREYNDGLSR</sequence>
<organism evidence="2 3">
    <name type="scientific">Urinicoccus massiliensis</name>
    <dbReference type="NCBI Taxonomy" id="1723382"/>
    <lineage>
        <taxon>Bacteria</taxon>
        <taxon>Bacillati</taxon>
        <taxon>Bacillota</taxon>
        <taxon>Tissierellia</taxon>
        <taxon>Tissierellales</taxon>
        <taxon>Peptoniphilaceae</taxon>
        <taxon>Urinicoccus</taxon>
    </lineage>
</organism>
<dbReference type="EMBL" id="CAACYI010000001">
    <property type="protein sequence ID" value="VFB16792.1"/>
    <property type="molecule type" value="Genomic_DNA"/>
</dbReference>
<protein>
    <submittedName>
        <fullName evidence="2">Uncharacterized protein</fullName>
    </submittedName>
</protein>
<gene>
    <name evidence="2" type="ORF">NCTC13150_01361</name>
</gene>
<dbReference type="Proteomes" id="UP000377798">
    <property type="component" value="Unassembled WGS sequence"/>
</dbReference>
<feature type="transmembrane region" description="Helical" evidence="1">
    <location>
        <begin position="206"/>
        <end position="227"/>
    </location>
</feature>